<evidence type="ECO:0000313" key="2">
    <source>
        <dbReference type="Proteomes" id="UP000663854"/>
    </source>
</evidence>
<dbReference type="AlphaFoldDB" id="A0A813WC87"/>
<accession>A0A813WC87</accession>
<evidence type="ECO:0008006" key="3">
    <source>
        <dbReference type="Google" id="ProtNLM"/>
    </source>
</evidence>
<protein>
    <recommendedName>
        <fullName evidence="3">Ig-like domain-containing protein</fullName>
    </recommendedName>
</protein>
<dbReference type="EMBL" id="CAJNOH010000087">
    <property type="protein sequence ID" value="CAF0855395.1"/>
    <property type="molecule type" value="Genomic_DNA"/>
</dbReference>
<evidence type="ECO:0000313" key="1">
    <source>
        <dbReference type="EMBL" id="CAF0855395.1"/>
    </source>
</evidence>
<sequence length="925" mass="91180">MDNPLGSSPLTVNVSATAPAGTYSGTLIPLDANGCSIAGTNAGFTFNPLPTVSITAPVAICAPGTIDLTSAAITVGSTSGLAYTQWNNLAATSALTNANAITATGVYYIKGTVGATGCAVVKPVTATVNALPTPTISPGSATTFCAGGSVNLTATLANFYLWSTGETSQSVLATTSGGRTVTITDVNGCSAASSTTAITVNALPTPTISPGSTTTFCAGGSVNLTATLASFYLWSTGTSSITTVAVNALPSPTISPSSTTTFCVGGSVNLTATAASFYSWNTGETTQTALATTSGGRTVTITDVNGCSATSSTTTVTVNALPTATITPVGATTFCAGGSVNLTATAASLYLWSTGESTQSVIATTSGGRTVTITDVNGCSATSSPTTVTVNTLPVATITPASTTTFCVGGSVNLTATTANLYLWSTGESTQSVIATTSGGRTVTITDVNGCSAISSPTGVTVNALPVATITPASATTFCVGGSVNLTATAANLYSWSTGQTTQSILATTSGGRTVTITDVNGCSATAATNVTVNPLPVATITALNPTTFCAGGSVTLTASAASSYSWSSGQTTQSILVITSGGRTVTITDVNGCSATSSAATVTVNALPVATITALNPTTFCAGGSVTLTASAGNSYSWSNGQTTQSINVSTGGNKTVTVTGANGCSAISSPILVTVNALPTATITAITPTTFCAGGSVTLTASAGSSYSWSSGQTTQSINVSTTGNRSVTVTDLNGCSGISSPTVVTANPLPSATINIGGPTTFCAGGSVNLTATAGTSWLWNTGASSQSISANTAGNKTVTVTDANGCTATSAPVNIVVNTLPVLTITNPSSVCSPATVNLTLPAVTNGTTPGANFSYWANAAGTTSYTTPSAVGLSGLYYIKATVPSTGCSSIQPVTERIMFLLLPTMLPVLRLPKRKPLHW</sequence>
<dbReference type="Proteomes" id="UP000663854">
    <property type="component" value="Unassembled WGS sequence"/>
</dbReference>
<name>A0A813WC87_9BILA</name>
<organism evidence="1 2">
    <name type="scientific">Rotaria sordida</name>
    <dbReference type="NCBI Taxonomy" id="392033"/>
    <lineage>
        <taxon>Eukaryota</taxon>
        <taxon>Metazoa</taxon>
        <taxon>Spiralia</taxon>
        <taxon>Gnathifera</taxon>
        <taxon>Rotifera</taxon>
        <taxon>Eurotatoria</taxon>
        <taxon>Bdelloidea</taxon>
        <taxon>Philodinida</taxon>
        <taxon>Philodinidae</taxon>
        <taxon>Rotaria</taxon>
    </lineage>
</organism>
<reference evidence="1" key="1">
    <citation type="submission" date="2021-02" db="EMBL/GenBank/DDBJ databases">
        <authorList>
            <person name="Nowell W R."/>
        </authorList>
    </citation>
    <scope>NUCLEOTIDE SEQUENCE</scope>
</reference>
<comment type="caution">
    <text evidence="1">The sequence shown here is derived from an EMBL/GenBank/DDBJ whole genome shotgun (WGS) entry which is preliminary data.</text>
</comment>
<proteinExistence type="predicted"/>
<gene>
    <name evidence="1" type="ORF">PYM288_LOCUS7274</name>
</gene>